<gene>
    <name evidence="5" type="ORF">N4261_25100</name>
</gene>
<dbReference type="Proteomes" id="UP001064933">
    <property type="component" value="Chromosome"/>
</dbReference>
<evidence type="ECO:0000256" key="3">
    <source>
        <dbReference type="RuleBase" id="RU000389"/>
    </source>
</evidence>
<dbReference type="RefSeq" id="WP_261757963.1">
    <property type="nucleotide sequence ID" value="NZ_CP104562.2"/>
</dbReference>
<dbReference type="InterPro" id="IPR045584">
    <property type="entry name" value="Pilin-like"/>
</dbReference>
<dbReference type="PROSITE" id="PS00409">
    <property type="entry name" value="PROKAR_NTER_METHYL"/>
    <property type="match status" value="1"/>
</dbReference>
<dbReference type="Pfam" id="PF00114">
    <property type="entry name" value="Pilin"/>
    <property type="match status" value="1"/>
</dbReference>
<evidence type="ECO:0000256" key="1">
    <source>
        <dbReference type="ARBA" id="ARBA00005233"/>
    </source>
</evidence>
<comment type="similarity">
    <text evidence="1 3">Belongs to the N-Me-Phe pilin family.</text>
</comment>
<dbReference type="NCBIfam" id="TIGR02532">
    <property type="entry name" value="IV_pilin_GFxxxE"/>
    <property type="match status" value="1"/>
</dbReference>
<reference evidence="5" key="1">
    <citation type="submission" date="2022-10" db="EMBL/GenBank/DDBJ databases">
        <title>Characterization and whole genome sequencing of a new Roseateles species, isolated from fresh water.</title>
        <authorList>
            <person name="Guliayeva D.Y."/>
            <person name="Akhremchuk A.E."/>
            <person name="Sikolenko M.A."/>
            <person name="Valentovich L.N."/>
            <person name="Sidarenka A.V."/>
        </authorList>
    </citation>
    <scope>NUCLEOTIDE SEQUENCE</scope>
    <source>
        <strain evidence="5">BIM B-1768</strain>
    </source>
</reference>
<dbReference type="PANTHER" id="PTHR30093">
    <property type="entry name" value="GENERAL SECRETION PATHWAY PROTEIN G"/>
    <property type="match status" value="1"/>
</dbReference>
<dbReference type="PANTHER" id="PTHR30093:SF34">
    <property type="entry name" value="PREPILIN PEPTIDASE-DEPENDENT PROTEIN D"/>
    <property type="match status" value="1"/>
</dbReference>
<evidence type="ECO:0000313" key="5">
    <source>
        <dbReference type="EMBL" id="UXH78186.1"/>
    </source>
</evidence>
<keyword evidence="4" id="KW-0812">Transmembrane</keyword>
<keyword evidence="3" id="KW-0281">Fimbrium</keyword>
<sequence>MKSVQRGFTLLELIVVVAVIGILAALALPAYSDYAKKTKVSELMMALSQPKAAVLEYMDTMNTFPTPEQLDLGPVSSNYIDSRSYLKNSDTEAVIAVVVKAGSIAEDLDGRHLMLTATAPAAPAGVRPSVSWKCSGDIPEKYLTVSCKTPAT</sequence>
<name>A0ABY6B1W0_9BURK</name>
<proteinExistence type="inferred from homology"/>
<accession>A0ABY6B1W0</accession>
<protein>
    <submittedName>
        <fullName evidence="5">Pilin</fullName>
    </submittedName>
</protein>
<keyword evidence="4" id="KW-1133">Transmembrane helix</keyword>
<dbReference type="SUPFAM" id="SSF54523">
    <property type="entry name" value="Pili subunits"/>
    <property type="match status" value="1"/>
</dbReference>
<organism evidence="5 6">
    <name type="scientific">Roseateles amylovorans</name>
    <dbReference type="NCBI Taxonomy" id="2978473"/>
    <lineage>
        <taxon>Bacteria</taxon>
        <taxon>Pseudomonadati</taxon>
        <taxon>Pseudomonadota</taxon>
        <taxon>Betaproteobacteria</taxon>
        <taxon>Burkholderiales</taxon>
        <taxon>Sphaerotilaceae</taxon>
        <taxon>Roseateles</taxon>
    </lineage>
</organism>
<evidence type="ECO:0000256" key="4">
    <source>
        <dbReference type="SAM" id="Phobius"/>
    </source>
</evidence>
<dbReference type="Pfam" id="PF07963">
    <property type="entry name" value="N_methyl"/>
    <property type="match status" value="1"/>
</dbReference>
<feature type="transmembrane region" description="Helical" evidence="4">
    <location>
        <begin position="7"/>
        <end position="31"/>
    </location>
</feature>
<dbReference type="InterPro" id="IPR012902">
    <property type="entry name" value="N_methyl_site"/>
</dbReference>
<dbReference type="Gene3D" id="3.30.700.10">
    <property type="entry name" value="Glycoprotein, Type 4 Pilin"/>
    <property type="match status" value="1"/>
</dbReference>
<keyword evidence="2" id="KW-0488">Methylation</keyword>
<dbReference type="InterPro" id="IPR001082">
    <property type="entry name" value="Pilin"/>
</dbReference>
<evidence type="ECO:0000256" key="2">
    <source>
        <dbReference type="ARBA" id="ARBA00022481"/>
    </source>
</evidence>
<evidence type="ECO:0000313" key="6">
    <source>
        <dbReference type="Proteomes" id="UP001064933"/>
    </source>
</evidence>
<keyword evidence="6" id="KW-1185">Reference proteome</keyword>
<dbReference type="EMBL" id="CP104562">
    <property type="protein sequence ID" value="UXH78186.1"/>
    <property type="molecule type" value="Genomic_DNA"/>
</dbReference>
<keyword evidence="4" id="KW-0472">Membrane</keyword>